<sequence>MSDHDRAVADNRANWDQRADVHARSAMYDVEGLVADPSYVSEVVRNDLAVLEPHLDGGTVAGRSLLHLQCHIGTDTVCWVRLGAVDVHGLDLSANSLAHARRIAAADGADVTWVESDARTASQALDRRFEVIVTGTGAIMWLPELGPWARSVHDLLEPGGVFMVRDDHPLLNALDYEPWQVSGDYLGGGGADTYDGAETYTDGTAESITSTVTHQWRHSLAEVTGALLEAGLVVEALGEHPFMDWPAFPGLVACPQGWRLPEGAPRIPLNFSVVARRPG</sequence>
<dbReference type="GO" id="GO:0032259">
    <property type="term" value="P:methylation"/>
    <property type="evidence" value="ECO:0007669"/>
    <property type="project" value="UniProtKB-KW"/>
</dbReference>
<dbReference type="Gene3D" id="3.40.50.150">
    <property type="entry name" value="Vaccinia Virus protein VP39"/>
    <property type="match status" value="1"/>
</dbReference>
<organism evidence="2 3">
    <name type="scientific">Nocardiopsis tropica</name>
    <dbReference type="NCBI Taxonomy" id="109330"/>
    <lineage>
        <taxon>Bacteria</taxon>
        <taxon>Bacillati</taxon>
        <taxon>Actinomycetota</taxon>
        <taxon>Actinomycetes</taxon>
        <taxon>Streptosporangiales</taxon>
        <taxon>Nocardiopsidaceae</taxon>
        <taxon>Nocardiopsis</taxon>
    </lineage>
</organism>
<gene>
    <name evidence="2" type="ORF">Q8A49_09485</name>
</gene>
<name>A0ABU7KN62_9ACTN</name>
<dbReference type="GO" id="GO:0008168">
    <property type="term" value="F:methyltransferase activity"/>
    <property type="evidence" value="ECO:0007669"/>
    <property type="project" value="UniProtKB-KW"/>
</dbReference>
<dbReference type="RefSeq" id="WP_330157921.1">
    <property type="nucleotide sequence ID" value="NZ_BAAAJA010000008.1"/>
</dbReference>
<dbReference type="Proteomes" id="UP001348641">
    <property type="component" value="Unassembled WGS sequence"/>
</dbReference>
<comment type="caution">
    <text evidence="2">The sequence shown here is derived from an EMBL/GenBank/DDBJ whole genome shotgun (WGS) entry which is preliminary data.</text>
</comment>
<dbReference type="SUPFAM" id="SSF53335">
    <property type="entry name" value="S-adenosyl-L-methionine-dependent methyltransferases"/>
    <property type="match status" value="1"/>
</dbReference>
<feature type="domain" description="Methyltransferase" evidence="1">
    <location>
        <begin position="67"/>
        <end position="160"/>
    </location>
</feature>
<accession>A0ABU7KN62</accession>
<evidence type="ECO:0000313" key="3">
    <source>
        <dbReference type="Proteomes" id="UP001348641"/>
    </source>
</evidence>
<proteinExistence type="predicted"/>
<keyword evidence="2" id="KW-0808">Transferase</keyword>
<dbReference type="Pfam" id="PF13649">
    <property type="entry name" value="Methyltransf_25"/>
    <property type="match status" value="1"/>
</dbReference>
<dbReference type="InterPro" id="IPR029063">
    <property type="entry name" value="SAM-dependent_MTases_sf"/>
</dbReference>
<evidence type="ECO:0000313" key="2">
    <source>
        <dbReference type="EMBL" id="MEE2050730.1"/>
    </source>
</evidence>
<evidence type="ECO:0000259" key="1">
    <source>
        <dbReference type="Pfam" id="PF13649"/>
    </source>
</evidence>
<reference evidence="2 3" key="1">
    <citation type="submission" date="2023-07" db="EMBL/GenBank/DDBJ databases">
        <authorList>
            <person name="Girao M."/>
            <person name="Carvalho M.F."/>
        </authorList>
    </citation>
    <scope>NUCLEOTIDE SEQUENCE [LARGE SCALE GENOMIC DNA]</scope>
    <source>
        <strain evidence="2 3">66/93</strain>
    </source>
</reference>
<keyword evidence="2" id="KW-0489">Methyltransferase</keyword>
<dbReference type="CDD" id="cd02440">
    <property type="entry name" value="AdoMet_MTases"/>
    <property type="match status" value="1"/>
</dbReference>
<protein>
    <submittedName>
        <fullName evidence="2">Class I SAM-dependent methyltransferase</fullName>
        <ecNumber evidence="2">2.1.-.-</ecNumber>
    </submittedName>
</protein>
<dbReference type="EC" id="2.1.-.-" evidence="2"/>
<dbReference type="EMBL" id="JAUUCC010000018">
    <property type="protein sequence ID" value="MEE2050730.1"/>
    <property type="molecule type" value="Genomic_DNA"/>
</dbReference>
<dbReference type="InterPro" id="IPR041698">
    <property type="entry name" value="Methyltransf_25"/>
</dbReference>